<evidence type="ECO:0000256" key="6">
    <source>
        <dbReference type="SAM" id="MobiDB-lite"/>
    </source>
</evidence>
<keyword evidence="3" id="KW-0690">Ribosome biogenesis</keyword>
<feature type="region of interest" description="Disordered" evidence="6">
    <location>
        <begin position="39"/>
        <end position="82"/>
    </location>
</feature>
<evidence type="ECO:0000256" key="3">
    <source>
        <dbReference type="ARBA" id="ARBA00022517"/>
    </source>
</evidence>
<evidence type="ECO:0000256" key="2">
    <source>
        <dbReference type="ARBA" id="ARBA00005424"/>
    </source>
</evidence>
<sequence>MPLNEHIELHRKRKKESREVHERSHKARKLIGLKAKLYHKQRHSEKIQMEKTIKRHEQRKTKQKYDDKTPEGASLPVGQRGQPRAKVFSNMIKQKRKEKTGKWKVRRFIKTGKRQKKAWKRMVLLATASLVNLQNTSVSSDPWVYVFKKAHVTHPKLKATFCFPILGVKKNPSSPLYTCREGEVDSHLSCVKT</sequence>
<dbReference type="AlphaFoldDB" id="A0A3Q3KSA8"/>
<dbReference type="InterPro" id="IPR039411">
    <property type="entry name" value="NSA2_fam"/>
</dbReference>
<protein>
    <submittedName>
        <fullName evidence="7">NSA2 ribosome biogenesis homolog (S. cerevisiae)</fullName>
    </submittedName>
</protein>
<evidence type="ECO:0000256" key="5">
    <source>
        <dbReference type="ARBA" id="ARBA00023242"/>
    </source>
</evidence>
<accession>A0A3Q3KSA8</accession>
<comment type="similarity">
    <text evidence="2">Belongs to the eukaryotic ribosomal protein eS8 family. Ribosome biogenesis protein NSA2 subfamily.</text>
</comment>
<evidence type="ECO:0000313" key="7">
    <source>
        <dbReference type="Ensembl" id="ENSLBEP00000000004.1"/>
    </source>
</evidence>
<keyword evidence="5" id="KW-0539">Nucleus</keyword>
<dbReference type="PANTHER" id="PTHR12642">
    <property type="entry name" value="RIBOSOME BIOGENESIS PROTEIN NSA2 HOMOLOG"/>
    <property type="match status" value="1"/>
</dbReference>
<feature type="compositionally biased region" description="Basic residues" evidence="6">
    <location>
        <begin position="53"/>
        <end position="62"/>
    </location>
</feature>
<dbReference type="InterPro" id="IPR022309">
    <property type="entry name" value="Ribosomal_Se8/biogenesis_NSA2"/>
</dbReference>
<name>A0A3Q3KSA8_9LABR</name>
<feature type="region of interest" description="Disordered" evidence="6">
    <location>
        <begin position="1"/>
        <end position="27"/>
    </location>
</feature>
<dbReference type="Proteomes" id="UP000261660">
    <property type="component" value="Unplaced"/>
</dbReference>
<organism evidence="7 8">
    <name type="scientific">Labrus bergylta</name>
    <name type="common">ballan wrasse</name>
    <dbReference type="NCBI Taxonomy" id="56723"/>
    <lineage>
        <taxon>Eukaryota</taxon>
        <taxon>Metazoa</taxon>
        <taxon>Chordata</taxon>
        <taxon>Craniata</taxon>
        <taxon>Vertebrata</taxon>
        <taxon>Euteleostomi</taxon>
        <taxon>Actinopterygii</taxon>
        <taxon>Neopterygii</taxon>
        <taxon>Teleostei</taxon>
        <taxon>Neoteleostei</taxon>
        <taxon>Acanthomorphata</taxon>
        <taxon>Eupercaria</taxon>
        <taxon>Labriformes</taxon>
        <taxon>Labridae</taxon>
        <taxon>Labrus</taxon>
    </lineage>
</organism>
<dbReference type="STRING" id="56723.ENSLBEP00000000004"/>
<evidence type="ECO:0000256" key="4">
    <source>
        <dbReference type="ARBA" id="ARBA00022552"/>
    </source>
</evidence>
<evidence type="ECO:0000256" key="1">
    <source>
        <dbReference type="ARBA" id="ARBA00004604"/>
    </source>
</evidence>
<dbReference type="GO" id="GO:0005730">
    <property type="term" value="C:nucleolus"/>
    <property type="evidence" value="ECO:0007669"/>
    <property type="project" value="UniProtKB-SubCell"/>
</dbReference>
<keyword evidence="4" id="KW-0698">rRNA processing</keyword>
<dbReference type="Pfam" id="PF01201">
    <property type="entry name" value="Ribosomal_S8e"/>
    <property type="match status" value="1"/>
</dbReference>
<reference evidence="7" key="1">
    <citation type="submission" date="2025-08" db="UniProtKB">
        <authorList>
            <consortium name="Ensembl"/>
        </authorList>
    </citation>
    <scope>IDENTIFICATION</scope>
</reference>
<dbReference type="GO" id="GO:0006364">
    <property type="term" value="P:rRNA processing"/>
    <property type="evidence" value="ECO:0007669"/>
    <property type="project" value="UniProtKB-KW"/>
</dbReference>
<keyword evidence="8" id="KW-1185">Reference proteome</keyword>
<dbReference type="GeneTree" id="ENSGT00390000018706"/>
<reference evidence="7" key="2">
    <citation type="submission" date="2025-09" db="UniProtKB">
        <authorList>
            <consortium name="Ensembl"/>
        </authorList>
    </citation>
    <scope>IDENTIFICATION</scope>
</reference>
<proteinExistence type="inferred from homology"/>
<comment type="subcellular location">
    <subcellularLocation>
        <location evidence="1">Nucleus</location>
        <location evidence="1">Nucleolus</location>
    </subcellularLocation>
</comment>
<dbReference type="InParanoid" id="A0A3Q3KSA8"/>
<evidence type="ECO:0000313" key="8">
    <source>
        <dbReference type="Proteomes" id="UP000261660"/>
    </source>
</evidence>
<dbReference type="Ensembl" id="ENSLBET00000000004.1">
    <property type="protein sequence ID" value="ENSLBEP00000000004.1"/>
    <property type="gene ID" value="ENSLBEG00000000008.1"/>
</dbReference>